<accession>A0A3S4FPY7</accession>
<gene>
    <name evidence="2" type="ORF">MB901379_01743</name>
</gene>
<organism evidence="2 3">
    <name type="scientific">Mycobacterium basiliense</name>
    <dbReference type="NCBI Taxonomy" id="2094119"/>
    <lineage>
        <taxon>Bacteria</taxon>
        <taxon>Bacillati</taxon>
        <taxon>Actinomycetota</taxon>
        <taxon>Actinomycetes</taxon>
        <taxon>Mycobacteriales</taxon>
        <taxon>Mycobacteriaceae</taxon>
        <taxon>Mycobacterium</taxon>
    </lineage>
</organism>
<dbReference type="RefSeq" id="WP_158016197.1">
    <property type="nucleotide sequence ID" value="NZ_CBCSKE010000015.1"/>
</dbReference>
<protein>
    <recommendedName>
        <fullName evidence="4">Lipoprotein LppU</fullName>
    </recommendedName>
</protein>
<evidence type="ECO:0008006" key="4">
    <source>
        <dbReference type="Google" id="ProtNLM"/>
    </source>
</evidence>
<feature type="signal peptide" evidence="1">
    <location>
        <begin position="1"/>
        <end position="22"/>
    </location>
</feature>
<evidence type="ECO:0000313" key="3">
    <source>
        <dbReference type="Proteomes" id="UP000269998"/>
    </source>
</evidence>
<evidence type="ECO:0000256" key="1">
    <source>
        <dbReference type="SAM" id="SignalP"/>
    </source>
</evidence>
<feature type="chain" id="PRO_5039554668" description="Lipoprotein LppU" evidence="1">
    <location>
        <begin position="23"/>
        <end position="165"/>
    </location>
</feature>
<dbReference type="PROSITE" id="PS51257">
    <property type="entry name" value="PROKAR_LIPOPROTEIN"/>
    <property type="match status" value="1"/>
</dbReference>
<reference evidence="3" key="1">
    <citation type="submission" date="2018-02" db="EMBL/GenBank/DDBJ databases">
        <authorList>
            <person name="Seth-Smith MB H."/>
            <person name="Seth-Smith H."/>
        </authorList>
    </citation>
    <scope>NUCLEOTIDE SEQUENCE [LARGE SCALE GENOMIC DNA]</scope>
</reference>
<dbReference type="EMBL" id="LR130759">
    <property type="protein sequence ID" value="VDM88187.1"/>
    <property type="molecule type" value="Genomic_DNA"/>
</dbReference>
<keyword evidence="1" id="KW-0732">Signal</keyword>
<dbReference type="Proteomes" id="UP000269998">
    <property type="component" value="Chromosome"/>
</dbReference>
<proteinExistence type="predicted"/>
<evidence type="ECO:0000313" key="2">
    <source>
        <dbReference type="EMBL" id="VDM88187.1"/>
    </source>
</evidence>
<name>A0A3S4FPY7_9MYCO</name>
<dbReference type="KEGG" id="mbai:MB901379_01743"/>
<dbReference type="AlphaFoldDB" id="A0A3S4FPY7"/>
<sequence precursor="true">MRAMILALGTAVVVLGCSSARIADLQVGDCLKLGGAPDRPQATKATCGSQDSNFKVVAAVAERAQCPGDVDSFYSMRNGLNRAEGTFCLDIDWVVGGCMSIDPDHKTDPVRVDCNDASAPHRQRVTQILKDLDPPVSVDQCASGVGYAYTQRRFAVCVEDVGSGP</sequence>
<keyword evidence="3" id="KW-1185">Reference proteome</keyword>
<dbReference type="OrthoDB" id="3701210at2"/>